<dbReference type="EMBL" id="PNIX01000080">
    <property type="protein sequence ID" value="PMP83662.1"/>
    <property type="molecule type" value="Genomic_DNA"/>
</dbReference>
<sequence>MAKIIISENAIKKIAAYATIECYGVVGLAPKTFYDKLLRTLKIEEYEAGVDVDIKDNDTVKITLYVILQGGANVLEIANTIISQVSYKVKQLTKIKNVDVDVIIRGIKGEK</sequence>
<protein>
    <recommendedName>
        <fullName evidence="4">Asp23/Gls24 family envelope stress response protein</fullName>
    </recommendedName>
</protein>
<dbReference type="Proteomes" id="UP000236910">
    <property type="component" value="Unassembled WGS sequence"/>
</dbReference>
<dbReference type="PANTHER" id="PTHR34297">
    <property type="entry name" value="HYPOTHETICAL CYTOSOLIC PROTEIN-RELATED"/>
    <property type="match status" value="1"/>
</dbReference>
<evidence type="ECO:0000313" key="3">
    <source>
        <dbReference type="Proteomes" id="UP000236910"/>
    </source>
</evidence>
<comment type="caution">
    <text evidence="2">The sequence shown here is derived from an EMBL/GenBank/DDBJ whole genome shotgun (WGS) entry which is preliminary data.</text>
</comment>
<evidence type="ECO:0008006" key="4">
    <source>
        <dbReference type="Google" id="ProtNLM"/>
    </source>
</evidence>
<evidence type="ECO:0000256" key="1">
    <source>
        <dbReference type="ARBA" id="ARBA00005721"/>
    </source>
</evidence>
<gene>
    <name evidence="2" type="ORF">C0175_01385</name>
</gene>
<dbReference type="InterPro" id="IPR005531">
    <property type="entry name" value="Asp23"/>
</dbReference>
<organism evidence="2 3">
    <name type="scientific">Caldisericum exile</name>
    <dbReference type="NCBI Taxonomy" id="693075"/>
    <lineage>
        <taxon>Bacteria</taxon>
        <taxon>Pseudomonadati</taxon>
        <taxon>Caldisericota/Cryosericota group</taxon>
        <taxon>Caldisericota</taxon>
        <taxon>Caldisericia</taxon>
        <taxon>Caldisericales</taxon>
        <taxon>Caldisericaceae</taxon>
        <taxon>Caldisericum</taxon>
    </lineage>
</organism>
<accession>A0A2J6X8R7</accession>
<dbReference type="Pfam" id="PF03780">
    <property type="entry name" value="Asp23"/>
    <property type="match status" value="1"/>
</dbReference>
<dbReference type="AlphaFoldDB" id="A0A2J6X8R7"/>
<reference evidence="2 3" key="1">
    <citation type="submission" date="2018-01" db="EMBL/GenBank/DDBJ databases">
        <title>Metagenomic assembled genomes from two thermal pools in the Uzon Caldera, Kamchatka, Russia.</title>
        <authorList>
            <person name="Wilkins L."/>
            <person name="Ettinger C."/>
        </authorList>
    </citation>
    <scope>NUCLEOTIDE SEQUENCE [LARGE SCALE GENOMIC DNA]</scope>
    <source>
        <strain evidence="2">ARK-10</strain>
    </source>
</reference>
<evidence type="ECO:0000313" key="2">
    <source>
        <dbReference type="EMBL" id="PMP83662.1"/>
    </source>
</evidence>
<comment type="similarity">
    <text evidence="1">Belongs to the asp23 family.</text>
</comment>
<dbReference type="PANTHER" id="PTHR34297:SF2">
    <property type="entry name" value="ASP23_GLS24 FAMILY ENVELOPE STRESS RESPONSE PROTEIN"/>
    <property type="match status" value="1"/>
</dbReference>
<proteinExistence type="inferred from homology"/>
<name>A0A2J6X8R7_9BACT</name>